<keyword evidence="2 5" id="KW-0812">Transmembrane</keyword>
<dbReference type="OrthoDB" id="3296646at2"/>
<keyword evidence="8" id="KW-1185">Reference proteome</keyword>
<evidence type="ECO:0000259" key="6">
    <source>
        <dbReference type="Pfam" id="PF04138"/>
    </source>
</evidence>
<dbReference type="InterPro" id="IPR007267">
    <property type="entry name" value="GtrA_DPMS_TM"/>
</dbReference>
<evidence type="ECO:0000313" key="8">
    <source>
        <dbReference type="Proteomes" id="UP000247892"/>
    </source>
</evidence>
<feature type="transmembrane region" description="Helical" evidence="5">
    <location>
        <begin position="27"/>
        <end position="48"/>
    </location>
</feature>
<evidence type="ECO:0000313" key="7">
    <source>
        <dbReference type="EMBL" id="PXY21980.1"/>
    </source>
</evidence>
<dbReference type="Pfam" id="PF04138">
    <property type="entry name" value="GtrA_DPMS_TM"/>
    <property type="match status" value="1"/>
</dbReference>
<dbReference type="AlphaFoldDB" id="A0A318LG29"/>
<evidence type="ECO:0000256" key="4">
    <source>
        <dbReference type="ARBA" id="ARBA00023136"/>
    </source>
</evidence>
<gene>
    <name evidence="7" type="ORF">BA062_31070</name>
</gene>
<evidence type="ECO:0000256" key="5">
    <source>
        <dbReference type="SAM" id="Phobius"/>
    </source>
</evidence>
<organism evidence="7 8">
    <name type="scientific">Prauserella flavalba</name>
    <dbReference type="NCBI Taxonomy" id="1477506"/>
    <lineage>
        <taxon>Bacteria</taxon>
        <taxon>Bacillati</taxon>
        <taxon>Actinomycetota</taxon>
        <taxon>Actinomycetes</taxon>
        <taxon>Pseudonocardiales</taxon>
        <taxon>Pseudonocardiaceae</taxon>
        <taxon>Prauserella</taxon>
    </lineage>
</organism>
<accession>A0A318LG29</accession>
<evidence type="ECO:0000256" key="1">
    <source>
        <dbReference type="ARBA" id="ARBA00004141"/>
    </source>
</evidence>
<evidence type="ECO:0000256" key="2">
    <source>
        <dbReference type="ARBA" id="ARBA00022692"/>
    </source>
</evidence>
<reference evidence="7 8" key="1">
    <citation type="submission" date="2016-07" db="EMBL/GenBank/DDBJ databases">
        <title>Draft genome sequence of Prauserella sp. YIM 121212, isolated from alkaline soil.</title>
        <authorList>
            <person name="Ruckert C."/>
            <person name="Albersmeier A."/>
            <person name="Jiang C.-L."/>
            <person name="Jiang Y."/>
            <person name="Kalinowski J."/>
            <person name="Schneider O."/>
            <person name="Winkler A."/>
            <person name="Zotchev S.B."/>
        </authorList>
    </citation>
    <scope>NUCLEOTIDE SEQUENCE [LARGE SCALE GENOMIC DNA]</scope>
    <source>
        <strain evidence="7 8">YIM 121212</strain>
    </source>
</reference>
<dbReference type="Proteomes" id="UP000247892">
    <property type="component" value="Unassembled WGS sequence"/>
</dbReference>
<name>A0A318LG29_9PSEU</name>
<feature type="domain" description="GtrA/DPMS transmembrane" evidence="6">
    <location>
        <begin position="30"/>
        <end position="146"/>
    </location>
</feature>
<protein>
    <recommendedName>
        <fullName evidence="6">GtrA/DPMS transmembrane domain-containing protein</fullName>
    </recommendedName>
</protein>
<evidence type="ECO:0000256" key="3">
    <source>
        <dbReference type="ARBA" id="ARBA00022989"/>
    </source>
</evidence>
<dbReference type="GO" id="GO:0016020">
    <property type="term" value="C:membrane"/>
    <property type="evidence" value="ECO:0007669"/>
    <property type="project" value="UniProtKB-SubCell"/>
</dbReference>
<feature type="transmembrane region" description="Helical" evidence="5">
    <location>
        <begin position="125"/>
        <end position="145"/>
    </location>
</feature>
<dbReference type="GO" id="GO:0000271">
    <property type="term" value="P:polysaccharide biosynthetic process"/>
    <property type="evidence" value="ECO:0007669"/>
    <property type="project" value="InterPro"/>
</dbReference>
<keyword evidence="4 5" id="KW-0472">Membrane</keyword>
<comment type="subcellular location">
    <subcellularLocation>
        <location evidence="1">Membrane</location>
        <topology evidence="1">Multi-pass membrane protein</topology>
    </subcellularLocation>
</comment>
<dbReference type="EMBL" id="MASU01000014">
    <property type="protein sequence ID" value="PXY21980.1"/>
    <property type="molecule type" value="Genomic_DNA"/>
</dbReference>
<keyword evidence="3 5" id="KW-1133">Transmembrane helix</keyword>
<dbReference type="RefSeq" id="WP_110342774.1">
    <property type="nucleotide sequence ID" value="NZ_MASU01000014.1"/>
</dbReference>
<feature type="transmembrane region" description="Helical" evidence="5">
    <location>
        <begin position="93"/>
        <end position="113"/>
    </location>
</feature>
<sequence>MSSVCASAGEHLLATLTRLRHEFGRHALLYVAAGTVTTLLQALVYLAVRAPLGAQAANLVAIGLTTAANTEFHRLVTFAGSTTPPARRHLQTVLTFGYYAGAGSAALVLLHALNAAPSPELETVVLVATSLAGGICRFLLLRSWVFARPVKMIR</sequence>
<proteinExistence type="predicted"/>
<comment type="caution">
    <text evidence="7">The sequence shown here is derived from an EMBL/GenBank/DDBJ whole genome shotgun (WGS) entry which is preliminary data.</text>
</comment>